<accession>A0A2N8PWN3</accession>
<dbReference type="CDD" id="cd01299">
    <property type="entry name" value="Met_dep_hydrolase_A"/>
    <property type="match status" value="1"/>
</dbReference>
<dbReference type="AlphaFoldDB" id="A0A2N8PWN3"/>
<evidence type="ECO:0000259" key="1">
    <source>
        <dbReference type="Pfam" id="PF01979"/>
    </source>
</evidence>
<proteinExistence type="predicted"/>
<dbReference type="PANTHER" id="PTHR43135:SF3">
    <property type="entry name" value="ALPHA-D-RIBOSE 1-METHYLPHOSPHONATE 5-TRIPHOSPHATE DIPHOSPHATASE"/>
    <property type="match status" value="1"/>
</dbReference>
<name>A0A2N8PWN3_ENTAV</name>
<organism evidence="2 3">
    <name type="scientific">Enterococcus avium</name>
    <name type="common">Streptococcus avium</name>
    <dbReference type="NCBI Taxonomy" id="33945"/>
    <lineage>
        <taxon>Bacteria</taxon>
        <taxon>Bacillati</taxon>
        <taxon>Bacillota</taxon>
        <taxon>Bacilli</taxon>
        <taxon>Lactobacillales</taxon>
        <taxon>Enterococcaceae</taxon>
        <taxon>Enterococcus</taxon>
    </lineage>
</organism>
<dbReference type="SUPFAM" id="SSF51338">
    <property type="entry name" value="Composite domain of metallo-dependent hydrolases"/>
    <property type="match status" value="1"/>
</dbReference>
<evidence type="ECO:0000313" key="2">
    <source>
        <dbReference type="EMBL" id="MDT2403724.1"/>
    </source>
</evidence>
<dbReference type="Proteomes" id="UP001260773">
    <property type="component" value="Unassembled WGS sequence"/>
</dbReference>
<feature type="domain" description="Amidohydrolase-related" evidence="1">
    <location>
        <begin position="55"/>
        <end position="394"/>
    </location>
</feature>
<protein>
    <submittedName>
        <fullName evidence="2">Amidohydrolase family protein</fullName>
    </submittedName>
</protein>
<dbReference type="InterPro" id="IPR051781">
    <property type="entry name" value="Metallo-dep_Hydrolase"/>
</dbReference>
<dbReference type="Gene3D" id="3.20.20.140">
    <property type="entry name" value="Metal-dependent hydrolases"/>
    <property type="match status" value="1"/>
</dbReference>
<dbReference type="InterPro" id="IPR006680">
    <property type="entry name" value="Amidohydro-rel"/>
</dbReference>
<dbReference type="GO" id="GO:0016810">
    <property type="term" value="F:hydrolase activity, acting on carbon-nitrogen (but not peptide) bonds"/>
    <property type="evidence" value="ECO:0007669"/>
    <property type="project" value="InterPro"/>
</dbReference>
<evidence type="ECO:0000313" key="3">
    <source>
        <dbReference type="Proteomes" id="UP001260773"/>
    </source>
</evidence>
<dbReference type="InterPro" id="IPR057744">
    <property type="entry name" value="OTAase-like"/>
</dbReference>
<dbReference type="SUPFAM" id="SSF51556">
    <property type="entry name" value="Metallo-dependent hydrolases"/>
    <property type="match status" value="1"/>
</dbReference>
<dbReference type="InterPro" id="IPR032466">
    <property type="entry name" value="Metal_Hydrolase"/>
</dbReference>
<dbReference type="EMBL" id="JARPWH010000062">
    <property type="protein sequence ID" value="MDT2403724.1"/>
    <property type="molecule type" value="Genomic_DNA"/>
</dbReference>
<dbReference type="Gene3D" id="2.30.40.10">
    <property type="entry name" value="Urease, subunit C, domain 1"/>
    <property type="match status" value="1"/>
</dbReference>
<dbReference type="PANTHER" id="PTHR43135">
    <property type="entry name" value="ALPHA-D-RIBOSE 1-METHYLPHOSPHONATE 5-TRIPHOSPHATE DIPHOSPHATASE"/>
    <property type="match status" value="1"/>
</dbReference>
<sequence>MILLKAQKVITGDGKTIIEDGGIVYAADKILAVGKAEALSADFPQAEVRDYGSGTILPGLMDAHIHLGYYWTQPDLHRYNDFMIAYYAQKQAETCLAKGVTTIRDCCGPQFLLETLRLAAEKGFVKAPRILHTDRGICITGGHGHEDGIEEVDGAENIRHTIRRQKKDGADWIKLLTTNRDDICEFTQEELNAGVEETHRLGMKCVVHSGTQPGIQMCIDAGFDTIEHGNFLTVEQAKQMVKNRQSWTPTMYAYHFLAEYNQKVQEVGIDHSNQSTETYSHHLDFFESSVQAYSENFKAIYDEGVTILAGTDMVMLEAPSVPIVEELELMVRYGLTPIEAIQTATQNPARVFDLSEVTGELKTGLQADILVVDGDATTDIEALRNVRQVFLAGAEV</sequence>
<dbReference type="Pfam" id="PF01979">
    <property type="entry name" value="Amidohydro_1"/>
    <property type="match status" value="1"/>
</dbReference>
<dbReference type="InterPro" id="IPR011059">
    <property type="entry name" value="Metal-dep_hydrolase_composite"/>
</dbReference>
<reference evidence="2" key="1">
    <citation type="submission" date="2023-03" db="EMBL/GenBank/DDBJ databases">
        <authorList>
            <person name="Shen W."/>
            <person name="Cai J."/>
        </authorList>
    </citation>
    <scope>NUCLEOTIDE SEQUENCE</scope>
    <source>
        <strain evidence="2">P33-2</strain>
    </source>
</reference>
<comment type="caution">
    <text evidence="2">The sequence shown here is derived from an EMBL/GenBank/DDBJ whole genome shotgun (WGS) entry which is preliminary data.</text>
</comment>
<dbReference type="RefSeq" id="WP_016181996.1">
    <property type="nucleotide sequence ID" value="NZ_CAAKOC010000088.1"/>
</dbReference>
<gene>
    <name evidence="2" type="ORF">P7D43_15255</name>
</gene>